<evidence type="ECO:0000256" key="1">
    <source>
        <dbReference type="SAM" id="Coils"/>
    </source>
</evidence>
<dbReference type="Pfam" id="PF02272">
    <property type="entry name" value="DHHA1"/>
    <property type="match status" value="1"/>
</dbReference>
<evidence type="ECO:0000313" key="4">
    <source>
        <dbReference type="EMBL" id="DAG00520.1"/>
    </source>
</evidence>
<evidence type="ECO:0000259" key="3">
    <source>
        <dbReference type="Pfam" id="PF02272"/>
    </source>
</evidence>
<dbReference type="GO" id="GO:0004527">
    <property type="term" value="F:exonuclease activity"/>
    <property type="evidence" value="ECO:0007669"/>
    <property type="project" value="UniProtKB-KW"/>
</dbReference>
<feature type="domain" description="DDH" evidence="2">
    <location>
        <begin position="70"/>
        <end position="219"/>
    </location>
</feature>
<dbReference type="EMBL" id="BK016182">
    <property type="protein sequence ID" value="DAG00520.1"/>
    <property type="molecule type" value="Genomic_DNA"/>
</dbReference>
<dbReference type="Gene3D" id="3.10.310.30">
    <property type="match status" value="1"/>
</dbReference>
<sequence length="555" mass="63444">MISKDKYRSRLKVDDLVAQILELKQIPLDDAYNILYDQDKIINIDETNEIININEAASLFVDCLKQGRDIFVYADYDVDGMTSGTIMKRFLAQFKNYSEVYFPERSDGYGLSIDFIEKINERYKCQLKPLVITVDNGITKVEETELCKKYNIPIIITDHHLPQEVLPDTIIVDQHITESDHWAKALCGAEVALYFCRAIERALGYNYYHTNKLIYLAAIGAIADVMPMASIINQAIVQKGFKQINEGNVPNTLRQFIKNMGSPRMNSEFVSWDLAPRLNSCARLFDIKSSIELLDISEDAEDVCNNVEAYNNQRKELTKEYTDIIKKAYNESYDENYNIALVALDYAPLGILGILAGKLEDYSGLPSFVGIYDQEQLIHGSARSNSYPLNVLLANDENVYSFGGHAAACGFAIYNDKVEEFKQSLTDKINELNKYAVVESVRSKPEELIYFTLSDLTKEAYNSFYLFAYDNVSFEKPKICIKDLTITSISISKNNDKNIKYTLFDGKKQIDFWHWGAGDLGFRQGDRVRIIGDITKNFMKPKLYTLRIDKIVKEE</sequence>
<keyword evidence="4" id="KW-0540">Nuclease</keyword>
<dbReference type="PANTHER" id="PTHR30255">
    <property type="entry name" value="SINGLE-STRANDED-DNA-SPECIFIC EXONUCLEASE RECJ"/>
    <property type="match status" value="1"/>
</dbReference>
<protein>
    <submittedName>
        <fullName evidence="4">Single-stranded-DNA-specific exonuclease RecJ</fullName>
    </submittedName>
</protein>
<dbReference type="Gene3D" id="3.90.1640.30">
    <property type="match status" value="1"/>
</dbReference>
<keyword evidence="4" id="KW-0378">Hydrolase</keyword>
<dbReference type="InterPro" id="IPR003156">
    <property type="entry name" value="DHHA1_dom"/>
</dbReference>
<dbReference type="SUPFAM" id="SSF64182">
    <property type="entry name" value="DHH phosphoesterases"/>
    <property type="match status" value="1"/>
</dbReference>
<evidence type="ECO:0000259" key="2">
    <source>
        <dbReference type="Pfam" id="PF01368"/>
    </source>
</evidence>
<accession>A0A8S5V189</accession>
<proteinExistence type="predicted"/>
<dbReference type="InterPro" id="IPR051673">
    <property type="entry name" value="SSDNA_exonuclease_RecJ"/>
</dbReference>
<name>A0A8S5V189_9CAUD</name>
<dbReference type="InterPro" id="IPR038763">
    <property type="entry name" value="DHH_sf"/>
</dbReference>
<keyword evidence="4" id="KW-0269">Exonuclease</keyword>
<dbReference type="PANTHER" id="PTHR30255:SF2">
    <property type="entry name" value="SINGLE-STRANDED-DNA-SPECIFIC EXONUCLEASE RECJ"/>
    <property type="match status" value="1"/>
</dbReference>
<reference evidence="4" key="1">
    <citation type="journal article" date="2021" name="Proc. Natl. Acad. Sci. U.S.A.">
        <title>A Catalog of Tens of Thousands of Viruses from Human Metagenomes Reveals Hidden Associations with Chronic Diseases.</title>
        <authorList>
            <person name="Tisza M.J."/>
            <person name="Buck C.B."/>
        </authorList>
    </citation>
    <scope>NUCLEOTIDE SEQUENCE</scope>
    <source>
        <strain evidence="4">CtJ2i1</strain>
    </source>
</reference>
<feature type="domain" description="DHHA1" evidence="3">
    <location>
        <begin position="341"/>
        <end position="430"/>
    </location>
</feature>
<dbReference type="InterPro" id="IPR001667">
    <property type="entry name" value="DDH_dom"/>
</dbReference>
<keyword evidence="1" id="KW-0175">Coiled coil</keyword>
<dbReference type="GO" id="GO:0003676">
    <property type="term" value="F:nucleic acid binding"/>
    <property type="evidence" value="ECO:0007669"/>
    <property type="project" value="InterPro"/>
</dbReference>
<dbReference type="Pfam" id="PF01368">
    <property type="entry name" value="DHH"/>
    <property type="match status" value="1"/>
</dbReference>
<feature type="coiled-coil region" evidence="1">
    <location>
        <begin position="300"/>
        <end position="327"/>
    </location>
</feature>
<organism evidence="4">
    <name type="scientific">Myoviridae sp. ctJ2i1</name>
    <dbReference type="NCBI Taxonomy" id="2825079"/>
    <lineage>
        <taxon>Viruses</taxon>
        <taxon>Duplodnaviria</taxon>
        <taxon>Heunggongvirae</taxon>
        <taxon>Uroviricota</taxon>
        <taxon>Caudoviricetes</taxon>
    </lineage>
</organism>